<organism evidence="1 2">
    <name type="scientific">Cephalotus follicularis</name>
    <name type="common">Albany pitcher plant</name>
    <dbReference type="NCBI Taxonomy" id="3775"/>
    <lineage>
        <taxon>Eukaryota</taxon>
        <taxon>Viridiplantae</taxon>
        <taxon>Streptophyta</taxon>
        <taxon>Embryophyta</taxon>
        <taxon>Tracheophyta</taxon>
        <taxon>Spermatophyta</taxon>
        <taxon>Magnoliopsida</taxon>
        <taxon>eudicotyledons</taxon>
        <taxon>Gunneridae</taxon>
        <taxon>Pentapetalae</taxon>
        <taxon>rosids</taxon>
        <taxon>fabids</taxon>
        <taxon>Oxalidales</taxon>
        <taxon>Cephalotaceae</taxon>
        <taxon>Cephalotus</taxon>
    </lineage>
</organism>
<proteinExistence type="predicted"/>
<accession>A0A1Q3B3Y0</accession>
<comment type="caution">
    <text evidence="1">The sequence shown here is derived from an EMBL/GenBank/DDBJ whole genome shotgun (WGS) entry which is preliminary data.</text>
</comment>
<dbReference type="EMBL" id="BDDD01000267">
    <property type="protein sequence ID" value="GAV62649.1"/>
    <property type="molecule type" value="Genomic_DNA"/>
</dbReference>
<dbReference type="AlphaFoldDB" id="A0A1Q3B3Y0"/>
<protein>
    <submittedName>
        <fullName evidence="1">Uncharacterized protein</fullName>
    </submittedName>
</protein>
<name>A0A1Q3B3Y0_CEPFO</name>
<evidence type="ECO:0000313" key="2">
    <source>
        <dbReference type="Proteomes" id="UP000187406"/>
    </source>
</evidence>
<dbReference type="Proteomes" id="UP000187406">
    <property type="component" value="Unassembled WGS sequence"/>
</dbReference>
<sequence length="57" mass="6447">MLSSTPLSTDFFSANTINWLKNNCLVDKPSLFLNEKGQWLCGFTRFIGKCSSLETEL</sequence>
<gene>
    <name evidence="1" type="ORF">CFOL_v3_06172</name>
</gene>
<dbReference type="InParanoid" id="A0A1Q3B3Y0"/>
<reference evidence="2" key="1">
    <citation type="submission" date="2016-04" db="EMBL/GenBank/DDBJ databases">
        <title>Cephalotus genome sequencing.</title>
        <authorList>
            <person name="Fukushima K."/>
            <person name="Hasebe M."/>
            <person name="Fang X."/>
        </authorList>
    </citation>
    <scope>NUCLEOTIDE SEQUENCE [LARGE SCALE GENOMIC DNA]</scope>
    <source>
        <strain evidence="2">cv. St1</strain>
    </source>
</reference>
<evidence type="ECO:0000313" key="1">
    <source>
        <dbReference type="EMBL" id="GAV62649.1"/>
    </source>
</evidence>
<keyword evidence="2" id="KW-1185">Reference proteome</keyword>
<dbReference type="OrthoDB" id="1752183at2759"/>